<evidence type="ECO:0000313" key="2">
    <source>
        <dbReference type="EMBL" id="MBX44201.1"/>
    </source>
</evidence>
<protein>
    <submittedName>
        <fullName evidence="2">Uncharacterized protein</fullName>
    </submittedName>
</protein>
<feature type="signal peptide" evidence="1">
    <location>
        <begin position="1"/>
        <end position="19"/>
    </location>
</feature>
<name>A0A2P2NP34_RHIMU</name>
<reference evidence="2" key="1">
    <citation type="submission" date="2018-02" db="EMBL/GenBank/DDBJ databases">
        <title>Rhizophora mucronata_Transcriptome.</title>
        <authorList>
            <person name="Meera S.P."/>
            <person name="Sreeshan A."/>
            <person name="Augustine A."/>
        </authorList>
    </citation>
    <scope>NUCLEOTIDE SEQUENCE</scope>
    <source>
        <tissue evidence="2">Leaf</tissue>
    </source>
</reference>
<dbReference type="EMBL" id="GGEC01063717">
    <property type="protein sequence ID" value="MBX44201.1"/>
    <property type="molecule type" value="Transcribed_RNA"/>
</dbReference>
<keyword evidence="1" id="KW-0732">Signal</keyword>
<accession>A0A2P2NP34</accession>
<sequence>MLIAILCSLMVICVPLMVCRVQFTWELVACSEGLHCMDLTLQILISFSRRMILLLLRHGP</sequence>
<proteinExistence type="predicted"/>
<evidence type="ECO:0000256" key="1">
    <source>
        <dbReference type="SAM" id="SignalP"/>
    </source>
</evidence>
<organism evidence="2">
    <name type="scientific">Rhizophora mucronata</name>
    <name type="common">Asiatic mangrove</name>
    <dbReference type="NCBI Taxonomy" id="61149"/>
    <lineage>
        <taxon>Eukaryota</taxon>
        <taxon>Viridiplantae</taxon>
        <taxon>Streptophyta</taxon>
        <taxon>Embryophyta</taxon>
        <taxon>Tracheophyta</taxon>
        <taxon>Spermatophyta</taxon>
        <taxon>Magnoliopsida</taxon>
        <taxon>eudicotyledons</taxon>
        <taxon>Gunneridae</taxon>
        <taxon>Pentapetalae</taxon>
        <taxon>rosids</taxon>
        <taxon>fabids</taxon>
        <taxon>Malpighiales</taxon>
        <taxon>Rhizophoraceae</taxon>
        <taxon>Rhizophora</taxon>
    </lineage>
</organism>
<feature type="chain" id="PRO_5015111144" evidence="1">
    <location>
        <begin position="20"/>
        <end position="60"/>
    </location>
</feature>
<dbReference type="AlphaFoldDB" id="A0A2P2NP34"/>